<dbReference type="EMBL" id="LN885086">
    <property type="protein sequence ID" value="CUQ67126.1"/>
    <property type="molecule type" value="Genomic_DNA"/>
</dbReference>
<dbReference type="RefSeq" id="WP_062485231.1">
    <property type="nucleotide sequence ID" value="NZ_LN885086.1"/>
</dbReference>
<dbReference type="AlphaFoldDB" id="A0A0S4KX82"/>
<evidence type="ECO:0008006" key="3">
    <source>
        <dbReference type="Google" id="ProtNLM"/>
    </source>
</evidence>
<reference evidence="2" key="1">
    <citation type="submission" date="2015-09" db="EMBL/GenBank/DDBJ databases">
        <authorList>
            <person name="Daims H."/>
        </authorList>
    </citation>
    <scope>NUCLEOTIDE SEQUENCE [LARGE SCALE GENOMIC DNA]</scope>
</reference>
<dbReference type="Proteomes" id="UP000066284">
    <property type="component" value="Chromosome 1"/>
</dbReference>
<dbReference type="STRING" id="1715989.NITINOP_2154"/>
<evidence type="ECO:0000313" key="2">
    <source>
        <dbReference type="Proteomes" id="UP000066284"/>
    </source>
</evidence>
<organism evidence="1 2">
    <name type="scientific">Candidatus Nitrospira inopinata</name>
    <dbReference type="NCBI Taxonomy" id="1715989"/>
    <lineage>
        <taxon>Bacteria</taxon>
        <taxon>Pseudomonadati</taxon>
        <taxon>Nitrospirota</taxon>
        <taxon>Nitrospiria</taxon>
        <taxon>Nitrospirales</taxon>
        <taxon>Nitrospiraceae</taxon>
        <taxon>Nitrospira</taxon>
    </lineage>
</organism>
<evidence type="ECO:0000313" key="1">
    <source>
        <dbReference type="EMBL" id="CUQ67126.1"/>
    </source>
</evidence>
<dbReference type="KEGG" id="nio:NITINOP_2154"/>
<dbReference type="OrthoDB" id="9800413at2"/>
<accession>A0A0S4KX82</accession>
<proteinExistence type="predicted"/>
<protein>
    <recommendedName>
        <fullName evidence="3">Flagellar protein FlgJ N-terminal domain-containing protein</fullName>
    </recommendedName>
</protein>
<gene>
    <name evidence="1" type="ORF">NITINOP_2154</name>
</gene>
<name>A0A0S4KX82_9BACT</name>
<sequence>MVNPSNPAAGAFFSSRSLFPEAVPDGGISTSWDRSLRSLMDRTVPGHQIDAPHQGEEARRQLVEAGREFEAYFISYLLKVMRETIPQGAIVDKQGAYFHFLSDQEIGRRAAESGGIGIHRMFLAYAEQQRS</sequence>
<keyword evidence="2" id="KW-1185">Reference proteome</keyword>